<dbReference type="Gene3D" id="3.40.630.30">
    <property type="match status" value="1"/>
</dbReference>
<dbReference type="CDD" id="cd04301">
    <property type="entry name" value="NAT_SF"/>
    <property type="match status" value="1"/>
</dbReference>
<protein>
    <submittedName>
        <fullName evidence="4">GNAT family N-acetyltransferase</fullName>
    </submittedName>
</protein>
<keyword evidence="2" id="KW-0012">Acyltransferase</keyword>
<dbReference type="RefSeq" id="WP_117382575.1">
    <property type="nucleotide sequence ID" value="NZ_QWDE01000001.1"/>
</dbReference>
<evidence type="ECO:0000313" key="5">
    <source>
        <dbReference type="Proteomes" id="UP000260823"/>
    </source>
</evidence>
<dbReference type="InterPro" id="IPR016181">
    <property type="entry name" value="Acyl_CoA_acyltransferase"/>
</dbReference>
<dbReference type="SUPFAM" id="SSF55729">
    <property type="entry name" value="Acyl-CoA N-acyltransferases (Nat)"/>
    <property type="match status" value="1"/>
</dbReference>
<dbReference type="InterPro" id="IPR000182">
    <property type="entry name" value="GNAT_dom"/>
</dbReference>
<evidence type="ECO:0000259" key="3">
    <source>
        <dbReference type="PROSITE" id="PS51186"/>
    </source>
</evidence>
<dbReference type="InterPro" id="IPR050832">
    <property type="entry name" value="Bact_Acetyltransf"/>
</dbReference>
<evidence type="ECO:0000313" key="4">
    <source>
        <dbReference type="EMBL" id="RFZ85678.1"/>
    </source>
</evidence>
<dbReference type="PANTHER" id="PTHR43877">
    <property type="entry name" value="AMINOALKYLPHOSPHONATE N-ACETYLTRANSFERASE-RELATED-RELATED"/>
    <property type="match status" value="1"/>
</dbReference>
<dbReference type="EMBL" id="QWDE01000001">
    <property type="protein sequence ID" value="RFZ85678.1"/>
    <property type="molecule type" value="Genomic_DNA"/>
</dbReference>
<evidence type="ECO:0000256" key="2">
    <source>
        <dbReference type="ARBA" id="ARBA00023315"/>
    </source>
</evidence>
<reference evidence="4 5" key="1">
    <citation type="submission" date="2018-08" db="EMBL/GenBank/DDBJ databases">
        <title>Mucilaginibacter terrae sp. nov., isolated from manganese diggings.</title>
        <authorList>
            <person name="Huang Y."/>
            <person name="Zhou Z."/>
        </authorList>
    </citation>
    <scope>NUCLEOTIDE SEQUENCE [LARGE SCALE GENOMIC DNA]</scope>
    <source>
        <strain evidence="4 5">ZH6</strain>
    </source>
</reference>
<organism evidence="4 5">
    <name type="scientific">Mucilaginibacter terrenus</name>
    <dbReference type="NCBI Taxonomy" id="2482727"/>
    <lineage>
        <taxon>Bacteria</taxon>
        <taxon>Pseudomonadati</taxon>
        <taxon>Bacteroidota</taxon>
        <taxon>Sphingobacteriia</taxon>
        <taxon>Sphingobacteriales</taxon>
        <taxon>Sphingobacteriaceae</taxon>
        <taxon>Mucilaginibacter</taxon>
    </lineage>
</organism>
<gene>
    <name evidence="4" type="ORF">DYU05_08800</name>
</gene>
<dbReference type="Pfam" id="PF00583">
    <property type="entry name" value="Acetyltransf_1"/>
    <property type="match status" value="1"/>
</dbReference>
<dbReference type="OrthoDB" id="9796381at2"/>
<dbReference type="PROSITE" id="PS51186">
    <property type="entry name" value="GNAT"/>
    <property type="match status" value="1"/>
</dbReference>
<dbReference type="Proteomes" id="UP000260823">
    <property type="component" value="Unassembled WGS sequence"/>
</dbReference>
<comment type="caution">
    <text evidence="4">The sequence shown here is derived from an EMBL/GenBank/DDBJ whole genome shotgun (WGS) entry which is preliminary data.</text>
</comment>
<proteinExistence type="predicted"/>
<keyword evidence="1 4" id="KW-0808">Transferase</keyword>
<keyword evidence="5" id="KW-1185">Reference proteome</keyword>
<accession>A0A3E2NXD4</accession>
<feature type="domain" description="N-acetyltransferase" evidence="3">
    <location>
        <begin position="1"/>
        <end position="166"/>
    </location>
</feature>
<dbReference type="AlphaFoldDB" id="A0A3E2NXD4"/>
<dbReference type="GO" id="GO:0016747">
    <property type="term" value="F:acyltransferase activity, transferring groups other than amino-acyl groups"/>
    <property type="evidence" value="ECO:0007669"/>
    <property type="project" value="InterPro"/>
</dbReference>
<sequence>MLIRFATRADIPAIMSIVKAVVPLMQAIGNYQWDDTYPNPEVFERDIRLNQLWVAIIYNSVAGVSAITTDQDEEYRQVGWDINEDAIVTHRLAVDPAYSGKGIAAALLMKAEDEALRRGIKLLRVDTNSNNQATQKLFPKLGYEFAGEIGLNFRPGLRFYCYQKKL</sequence>
<name>A0A3E2NXD4_9SPHI</name>
<evidence type="ECO:0000256" key="1">
    <source>
        <dbReference type="ARBA" id="ARBA00022679"/>
    </source>
</evidence>